<dbReference type="PANTHER" id="PTHR43798:SF33">
    <property type="entry name" value="HYDROLASE, PUTATIVE (AFU_ORTHOLOGUE AFUA_2G14860)-RELATED"/>
    <property type="match status" value="1"/>
</dbReference>
<dbReference type="InterPro" id="IPR050266">
    <property type="entry name" value="AB_hydrolase_sf"/>
</dbReference>
<comment type="caution">
    <text evidence="3">The sequence shown here is derived from an EMBL/GenBank/DDBJ whole genome shotgun (WGS) entry which is preliminary data.</text>
</comment>
<dbReference type="Proteomes" id="UP000236928">
    <property type="component" value="Unassembled WGS sequence"/>
</dbReference>
<dbReference type="PANTHER" id="PTHR43798">
    <property type="entry name" value="MONOACYLGLYCEROL LIPASE"/>
    <property type="match status" value="1"/>
</dbReference>
<evidence type="ECO:0000313" key="3">
    <source>
        <dbReference type="EMBL" id="POM85132.1"/>
    </source>
</evidence>
<sequence>MDFKYVIALIYFISLCFYQGLSCKTKSSYADLESGTTFYSITEDGKFNKRIVMTHGLLSDSEQFDSWRCIFSHTGYQVLTYDLLGHGNTEWKLSGFFPQQRFVTQLNQLLKHIGWVDSSNKAEEKISFLGISMGGLIVINYALTHPEHVSSLISMCPPGIMTKYDFPDLYKLSNSPLVNAIKNIHSSKGMFKCGLYCASKLGFVKLGKQTKEEKKVTTDTFHKMFSTYVKSGGNGNLFDRHLDFEMLSKYENQFRIIFFWGMNDDVVPFSPALEFLVKHFRRTPIVVYPNIKHIPAYPMLSPALVALDFLESNFKVGVPLGQVKELKYFYDNEVNIVQGMNFTISNQEAVVKFDITNLTEDYLDFLDFNSS</sequence>
<feature type="domain" description="AB hydrolase-1" evidence="2">
    <location>
        <begin position="50"/>
        <end position="288"/>
    </location>
</feature>
<feature type="signal peptide" evidence="1">
    <location>
        <begin position="1"/>
        <end position="23"/>
    </location>
</feature>
<dbReference type="AlphaFoldDB" id="A0A2P4Z4Z7"/>
<reference evidence="3 4" key="1">
    <citation type="submission" date="2014-04" db="EMBL/GenBank/DDBJ databases">
        <title>Comparative Genomics of Cryptosporidium Species.</title>
        <authorList>
            <person name="Silva J.C."/>
            <person name="Su Q."/>
            <person name="Chalmers R."/>
            <person name="Chibucos M.C."/>
            <person name="Elwin K."/>
            <person name="Godinez A."/>
            <person name="Guo F."/>
            <person name="Huynh K."/>
            <person name="Orvis J."/>
            <person name="Ott S."/>
            <person name="Sadzewicz L."/>
            <person name="Sengamalay N."/>
            <person name="Shetty A."/>
            <person name="Sun M."/>
            <person name="Tallon L."/>
            <person name="Xiao L."/>
            <person name="Zhang H."/>
            <person name="Fraser C.M."/>
            <person name="Zhu G."/>
            <person name="Kissinger J."/>
            <person name="Widmer G."/>
        </authorList>
    </citation>
    <scope>NUCLEOTIDE SEQUENCE [LARGE SCALE GENOMIC DNA]</scope>
    <source>
        <strain evidence="3 4">UKMEL1</strain>
    </source>
</reference>
<dbReference type="InterPro" id="IPR000073">
    <property type="entry name" value="AB_hydrolase_1"/>
</dbReference>
<dbReference type="GO" id="GO:0016787">
    <property type="term" value="F:hydrolase activity"/>
    <property type="evidence" value="ECO:0007669"/>
    <property type="project" value="UniProtKB-KW"/>
</dbReference>
<protein>
    <submittedName>
        <fullName evidence="3">Alpha/beta hydrolase family protein</fullName>
    </submittedName>
</protein>
<evidence type="ECO:0000313" key="4">
    <source>
        <dbReference type="Proteomes" id="UP000236928"/>
    </source>
</evidence>
<gene>
    <name evidence="3" type="ORF">CmeUKMEL1_15865</name>
</gene>
<dbReference type="Gene3D" id="3.40.50.1820">
    <property type="entry name" value="alpha/beta hydrolase"/>
    <property type="match status" value="1"/>
</dbReference>
<feature type="chain" id="PRO_5015184186" evidence="1">
    <location>
        <begin position="24"/>
        <end position="371"/>
    </location>
</feature>
<evidence type="ECO:0000256" key="1">
    <source>
        <dbReference type="SAM" id="SignalP"/>
    </source>
</evidence>
<proteinExistence type="predicted"/>
<evidence type="ECO:0000259" key="2">
    <source>
        <dbReference type="Pfam" id="PF00561"/>
    </source>
</evidence>
<keyword evidence="1" id="KW-0732">Signal</keyword>
<organism evidence="3 4">
    <name type="scientific">Cryptosporidium meleagridis</name>
    <dbReference type="NCBI Taxonomy" id="93969"/>
    <lineage>
        <taxon>Eukaryota</taxon>
        <taxon>Sar</taxon>
        <taxon>Alveolata</taxon>
        <taxon>Apicomplexa</taxon>
        <taxon>Conoidasida</taxon>
        <taxon>Coccidia</taxon>
        <taxon>Eucoccidiorida</taxon>
        <taxon>Eimeriorina</taxon>
        <taxon>Cryptosporidiidae</taxon>
        <taxon>Cryptosporidium</taxon>
    </lineage>
</organism>
<dbReference type="PRINTS" id="PR00111">
    <property type="entry name" value="ABHYDROLASE"/>
</dbReference>
<keyword evidence="4" id="KW-1185">Reference proteome</keyword>
<dbReference type="InterPro" id="IPR029058">
    <property type="entry name" value="AB_hydrolase_fold"/>
</dbReference>
<dbReference type="EMBL" id="JIBK01000049">
    <property type="protein sequence ID" value="POM85132.1"/>
    <property type="molecule type" value="Genomic_DNA"/>
</dbReference>
<dbReference type="Pfam" id="PF00561">
    <property type="entry name" value="Abhydrolase_1"/>
    <property type="match status" value="1"/>
</dbReference>
<accession>A0A2P4Z4Z7</accession>
<dbReference type="VEuPathDB" id="CryptoDB:CmeUKMEL1_15865"/>
<dbReference type="OrthoDB" id="408373at2759"/>
<dbReference type="GO" id="GO:0016020">
    <property type="term" value="C:membrane"/>
    <property type="evidence" value="ECO:0007669"/>
    <property type="project" value="TreeGrafter"/>
</dbReference>
<name>A0A2P4Z4Z7_9CRYT</name>
<keyword evidence="3" id="KW-0378">Hydrolase</keyword>
<dbReference type="SUPFAM" id="SSF53474">
    <property type="entry name" value="alpha/beta-Hydrolases"/>
    <property type="match status" value="1"/>
</dbReference>